<sequence>MSSTAVREQLTPAQHALTQHLRLVSSGQIDEWISLYAVDGIIEFPFAPAGVPTRVQGREALIAHMRGFPQTFDVQFVDVKFIETVDSRTAVAEYRSTGQAVSTGKPYEQTVISVIRLDKEGLVERFVDYWNPLVAIEAMTPDTATSDHDVSWPSTH</sequence>
<protein>
    <submittedName>
        <fullName evidence="2">Nuclear transport factor 2 family protein</fullName>
    </submittedName>
</protein>
<dbReference type="Proteomes" id="UP001501074">
    <property type="component" value="Unassembled WGS sequence"/>
</dbReference>
<dbReference type="EMBL" id="BAAAZO010000005">
    <property type="protein sequence ID" value="GAA3613708.1"/>
    <property type="molecule type" value="Genomic_DNA"/>
</dbReference>
<evidence type="ECO:0000313" key="3">
    <source>
        <dbReference type="Proteomes" id="UP001501074"/>
    </source>
</evidence>
<comment type="caution">
    <text evidence="2">The sequence shown here is derived from an EMBL/GenBank/DDBJ whole genome shotgun (WGS) entry which is preliminary data.</text>
</comment>
<dbReference type="Pfam" id="PF12680">
    <property type="entry name" value="SnoaL_2"/>
    <property type="match status" value="1"/>
</dbReference>
<dbReference type="RefSeq" id="WP_231488620.1">
    <property type="nucleotide sequence ID" value="NZ_BAAAZO010000005.1"/>
</dbReference>
<reference evidence="3" key="1">
    <citation type="journal article" date="2019" name="Int. J. Syst. Evol. Microbiol.">
        <title>The Global Catalogue of Microorganisms (GCM) 10K type strain sequencing project: providing services to taxonomists for standard genome sequencing and annotation.</title>
        <authorList>
            <consortium name="The Broad Institute Genomics Platform"/>
            <consortium name="The Broad Institute Genome Sequencing Center for Infectious Disease"/>
            <person name="Wu L."/>
            <person name="Ma J."/>
        </authorList>
    </citation>
    <scope>NUCLEOTIDE SEQUENCE [LARGE SCALE GENOMIC DNA]</scope>
    <source>
        <strain evidence="3">JCM 16902</strain>
    </source>
</reference>
<keyword evidence="3" id="KW-1185">Reference proteome</keyword>
<accession>A0ABP6ZQU4</accession>
<organism evidence="2 3">
    <name type="scientific">Kineosporia mesophila</name>
    <dbReference type="NCBI Taxonomy" id="566012"/>
    <lineage>
        <taxon>Bacteria</taxon>
        <taxon>Bacillati</taxon>
        <taxon>Actinomycetota</taxon>
        <taxon>Actinomycetes</taxon>
        <taxon>Kineosporiales</taxon>
        <taxon>Kineosporiaceae</taxon>
        <taxon>Kineosporia</taxon>
    </lineage>
</organism>
<proteinExistence type="predicted"/>
<name>A0ABP6ZQU4_9ACTN</name>
<dbReference type="InterPro" id="IPR037401">
    <property type="entry name" value="SnoaL-like"/>
</dbReference>
<gene>
    <name evidence="2" type="ORF">GCM10022223_32360</name>
</gene>
<feature type="domain" description="SnoaL-like" evidence="1">
    <location>
        <begin position="18"/>
        <end position="123"/>
    </location>
</feature>
<dbReference type="InterPro" id="IPR032710">
    <property type="entry name" value="NTF2-like_dom_sf"/>
</dbReference>
<evidence type="ECO:0000313" key="2">
    <source>
        <dbReference type="EMBL" id="GAA3613708.1"/>
    </source>
</evidence>
<evidence type="ECO:0000259" key="1">
    <source>
        <dbReference type="Pfam" id="PF12680"/>
    </source>
</evidence>
<dbReference type="SUPFAM" id="SSF54427">
    <property type="entry name" value="NTF2-like"/>
    <property type="match status" value="1"/>
</dbReference>
<dbReference type="Gene3D" id="3.10.450.50">
    <property type="match status" value="1"/>
</dbReference>